<keyword evidence="5" id="KW-0949">S-adenosyl-L-methionine</keyword>
<evidence type="ECO:0000256" key="7">
    <source>
        <dbReference type="SAM" id="MobiDB-lite"/>
    </source>
</evidence>
<dbReference type="PROSITE" id="PS50122">
    <property type="entry name" value="CHEB"/>
    <property type="match status" value="1"/>
</dbReference>
<dbReference type="Gene3D" id="3.40.50.180">
    <property type="entry name" value="Methylesterase CheB, C-terminal domain"/>
    <property type="match status" value="1"/>
</dbReference>
<dbReference type="EC" id="2.1.1.80" evidence="2"/>
<dbReference type="InterPro" id="IPR029063">
    <property type="entry name" value="SAM-dependent_MTases_sf"/>
</dbReference>
<dbReference type="EMBL" id="UGPB01000001">
    <property type="protein sequence ID" value="STY28543.1"/>
    <property type="molecule type" value="Genomic_DNA"/>
</dbReference>
<dbReference type="GO" id="GO:0005737">
    <property type="term" value="C:cytoplasm"/>
    <property type="evidence" value="ECO:0007669"/>
    <property type="project" value="InterPro"/>
</dbReference>
<dbReference type="InterPro" id="IPR035965">
    <property type="entry name" value="PAS-like_dom_sf"/>
</dbReference>
<sequence length="978" mass="112295">MVTKKNNTMSKKNYRDSEESLQKKTDNDLFIAAIGASAGGLDALKDFLSLSKLNNNLAFVIITHLSPDKISLLPEILQEYTSLKIMPIANGLKIEANHIYVLPPGKISFIQKGILFLSDFTNETRAHPIDYFFRSLAEDQGRKAICIILSGTGSDGTLGLRAISKQKGLVIAQMAKSASYDVMPKSAINTGLVDYIFLPQQIYPFLLNYVAHFGKEKTPLPASIAEEIQKILSLLKNTTGHDFSLYKPNTIFRRIQKRLNILQLDTLSSYFQYLHQQPSEIQILFKELLINVTNFFRDPEAFEVLKELILKLIFTNKSQSDSIRVWIPGCSTGEEVYSIAIILQECMESLKCHFNVQIFGTDIDEEAIEIARSGVFPLDIEKDIPENRLNRFFTREENSYKLNIDIRKMIIFAVQNVIKDPPFTKLDLLSCRNLLIYLNAQLQKKLFSLFHYSLNPEGLLFLGTSEAISGSVDLFTILNRRWKIFQRKGNSSPSYNSIMNLPYPNYQSKSANIKYMETNTQDIEPNLSHLVENILLNNYTPAAFVLDEGGKIIYIYGRTSKYIEFTSGEVRLNFIDMVRPEIKTKVISALRKASTLQKEEILSHLPLKEGNEFRYINIKIRPIIEARVFHRMLLLIIFEESPALVPNSEITKNDKKTELGKRVLQLEQELRYTKESLQSTIEELETSNEELKSSNEELQSTNEELQSTNEEIETSKEELQSLNEELTTVNSELENRIEQLSSANDDIKNLLDNTEIATIFLDRDLCIKRFTPRATEIVNLIPTDVGRPLNHIVSTLQYDKLIEDSRRVLKTLESKTIEVMDKSGRWYVVRIIPYRTVNNIIDGVVITFLNIHNQKKAENELEKINNDYKSIKEIESQLINVIPYPTLIIDKQFKYILANNCFMNVFNENELNLTAQNIFSAKLKMNCNKLKPFLEDFLKSIDNHCEGDFKFNQETSFKVTIQKISNSVLMLFFKEVDN</sequence>
<evidence type="ECO:0000256" key="2">
    <source>
        <dbReference type="ARBA" id="ARBA00012534"/>
    </source>
</evidence>
<dbReference type="InterPro" id="IPR050903">
    <property type="entry name" value="Bact_Chemotaxis_MeTrfase"/>
</dbReference>
<dbReference type="STRING" id="1122170.GCA_000701265_02880"/>
<dbReference type="GO" id="GO:0006935">
    <property type="term" value="P:chemotaxis"/>
    <property type="evidence" value="ECO:0007669"/>
    <property type="project" value="UniProtKB-UniRule"/>
</dbReference>
<dbReference type="Gene3D" id="3.40.50.150">
    <property type="entry name" value="Vaccinia Virus protein VP39"/>
    <property type="match status" value="1"/>
</dbReference>
<dbReference type="SUPFAM" id="SSF55785">
    <property type="entry name" value="PYP-like sensor domain (PAS domain)"/>
    <property type="match status" value="1"/>
</dbReference>
<dbReference type="GO" id="GO:0008984">
    <property type="term" value="F:protein-glutamate methylesterase activity"/>
    <property type="evidence" value="ECO:0007669"/>
    <property type="project" value="InterPro"/>
</dbReference>
<keyword evidence="12" id="KW-1185">Reference proteome</keyword>
<keyword evidence="4 11" id="KW-0808">Transferase</keyword>
<protein>
    <recommendedName>
        <fullName evidence="2">protein-glutamate O-methyltransferase</fullName>
        <ecNumber evidence="2">2.1.1.80</ecNumber>
    </recommendedName>
</protein>
<dbReference type="GO" id="GO:0032259">
    <property type="term" value="P:methylation"/>
    <property type="evidence" value="ECO:0007669"/>
    <property type="project" value="UniProtKB-KW"/>
</dbReference>
<keyword evidence="6" id="KW-0378">Hydrolase</keyword>
<evidence type="ECO:0000256" key="5">
    <source>
        <dbReference type="ARBA" id="ARBA00022691"/>
    </source>
</evidence>
<dbReference type="PROSITE" id="PS50113">
    <property type="entry name" value="PAC"/>
    <property type="match status" value="1"/>
</dbReference>
<feature type="domain" description="CheR-type methyltransferase" evidence="10">
    <location>
        <begin position="226"/>
        <end position="489"/>
    </location>
</feature>
<dbReference type="OrthoDB" id="9816309at2"/>
<dbReference type="PANTHER" id="PTHR24422:SF27">
    <property type="entry name" value="PROTEIN-GLUTAMATE O-METHYLTRANSFERASE"/>
    <property type="match status" value="1"/>
</dbReference>
<feature type="domain" description="CheB-type methylesterase" evidence="9">
    <location>
        <begin position="31"/>
        <end position="213"/>
    </location>
</feature>
<dbReference type="GO" id="GO:0008983">
    <property type="term" value="F:protein-glutamate O-methyltransferase activity"/>
    <property type="evidence" value="ECO:0007669"/>
    <property type="project" value="UniProtKB-EC"/>
</dbReference>
<dbReference type="SUPFAM" id="SSF53335">
    <property type="entry name" value="S-adenosyl-L-methionine-dependent methyltransferases"/>
    <property type="match status" value="1"/>
</dbReference>
<dbReference type="InterPro" id="IPR022642">
    <property type="entry name" value="CheR_C"/>
</dbReference>
<feature type="active site" evidence="6">
    <location>
        <position position="155"/>
    </location>
</feature>
<dbReference type="PRINTS" id="PR00996">
    <property type="entry name" value="CHERMTFRASE"/>
</dbReference>
<feature type="region of interest" description="Disordered" evidence="7">
    <location>
        <begin position="686"/>
        <end position="718"/>
    </location>
</feature>
<evidence type="ECO:0000259" key="10">
    <source>
        <dbReference type="PROSITE" id="PS50123"/>
    </source>
</evidence>
<dbReference type="Gene3D" id="1.10.155.10">
    <property type="entry name" value="Chemotaxis receptor methyltransferase CheR, N-terminal domain"/>
    <property type="match status" value="1"/>
</dbReference>
<feature type="active site" evidence="6">
    <location>
        <position position="37"/>
    </location>
</feature>
<dbReference type="InterPro" id="IPR000673">
    <property type="entry name" value="Sig_transdc_resp-reg_Me-estase"/>
</dbReference>
<evidence type="ECO:0000256" key="3">
    <source>
        <dbReference type="ARBA" id="ARBA00022603"/>
    </source>
</evidence>
<dbReference type="AlphaFoldDB" id="A0A378LP54"/>
<feature type="compositionally biased region" description="Polar residues" evidence="7">
    <location>
        <begin position="699"/>
        <end position="709"/>
    </location>
</feature>
<dbReference type="RefSeq" id="WP_031563904.1">
    <property type="nucleotide sequence ID" value="NZ_CAAAIS010000002.1"/>
</dbReference>
<evidence type="ECO:0000259" key="8">
    <source>
        <dbReference type="PROSITE" id="PS50113"/>
    </source>
</evidence>
<dbReference type="InterPro" id="IPR000700">
    <property type="entry name" value="PAS-assoc_C"/>
</dbReference>
<dbReference type="Proteomes" id="UP000255297">
    <property type="component" value="Unassembled WGS sequence"/>
</dbReference>
<dbReference type="InterPro" id="IPR000780">
    <property type="entry name" value="CheR_MeTrfase"/>
</dbReference>
<evidence type="ECO:0000313" key="12">
    <source>
        <dbReference type="Proteomes" id="UP000255297"/>
    </source>
</evidence>
<evidence type="ECO:0000256" key="6">
    <source>
        <dbReference type="PROSITE-ProRule" id="PRU00050"/>
    </source>
</evidence>
<keyword evidence="3 11" id="KW-0489">Methyltransferase</keyword>
<dbReference type="InterPro" id="IPR022641">
    <property type="entry name" value="CheR_N"/>
</dbReference>
<name>A0A378LP54_9GAMM</name>
<dbReference type="CDD" id="cd16434">
    <property type="entry name" value="CheB-CheR_fusion"/>
    <property type="match status" value="1"/>
</dbReference>
<dbReference type="Pfam" id="PF01739">
    <property type="entry name" value="CheR"/>
    <property type="match status" value="1"/>
</dbReference>
<organism evidence="11 12">
    <name type="scientific">Legionella wadsworthii</name>
    <dbReference type="NCBI Taxonomy" id="28088"/>
    <lineage>
        <taxon>Bacteria</taxon>
        <taxon>Pseudomonadati</taxon>
        <taxon>Pseudomonadota</taxon>
        <taxon>Gammaproteobacteria</taxon>
        <taxon>Legionellales</taxon>
        <taxon>Legionellaceae</taxon>
        <taxon>Legionella</taxon>
    </lineage>
</organism>
<dbReference type="InterPro" id="IPR035909">
    <property type="entry name" value="CheB_C"/>
</dbReference>
<dbReference type="SUPFAM" id="SSF47757">
    <property type="entry name" value="Chemotaxis receptor methyltransferase CheR, N-terminal domain"/>
    <property type="match status" value="1"/>
</dbReference>
<gene>
    <name evidence="11" type="primary">cheR_1</name>
    <name evidence="11" type="ORF">NCTC11532_00718</name>
</gene>
<dbReference type="InterPro" id="IPR036804">
    <property type="entry name" value="CheR_N_sf"/>
</dbReference>
<accession>A0A378LP54</accession>
<dbReference type="PANTHER" id="PTHR24422">
    <property type="entry name" value="CHEMOTAXIS PROTEIN METHYLTRANSFERASE"/>
    <property type="match status" value="1"/>
</dbReference>
<dbReference type="Pfam" id="PF13596">
    <property type="entry name" value="PAS_10"/>
    <property type="match status" value="1"/>
</dbReference>
<keyword evidence="6" id="KW-0145">Chemotaxis</keyword>
<evidence type="ECO:0000313" key="11">
    <source>
        <dbReference type="EMBL" id="STY28543.1"/>
    </source>
</evidence>
<evidence type="ECO:0000259" key="9">
    <source>
        <dbReference type="PROSITE" id="PS50122"/>
    </source>
</evidence>
<dbReference type="SMART" id="SM00138">
    <property type="entry name" value="MeTrc"/>
    <property type="match status" value="1"/>
</dbReference>
<proteinExistence type="predicted"/>
<feature type="active site" evidence="6">
    <location>
        <position position="64"/>
    </location>
</feature>
<dbReference type="Gene3D" id="3.30.450.20">
    <property type="entry name" value="PAS domain"/>
    <property type="match status" value="1"/>
</dbReference>
<evidence type="ECO:0000256" key="4">
    <source>
        <dbReference type="ARBA" id="ARBA00022679"/>
    </source>
</evidence>
<dbReference type="PROSITE" id="PS50123">
    <property type="entry name" value="CHER"/>
    <property type="match status" value="1"/>
</dbReference>
<comment type="catalytic activity">
    <reaction evidence="1">
        <text>L-glutamyl-[protein] + S-adenosyl-L-methionine = [protein]-L-glutamate 5-O-methyl ester + S-adenosyl-L-homocysteine</text>
        <dbReference type="Rhea" id="RHEA:24452"/>
        <dbReference type="Rhea" id="RHEA-COMP:10208"/>
        <dbReference type="Rhea" id="RHEA-COMP:10311"/>
        <dbReference type="ChEBI" id="CHEBI:29973"/>
        <dbReference type="ChEBI" id="CHEBI:57856"/>
        <dbReference type="ChEBI" id="CHEBI:59789"/>
        <dbReference type="ChEBI" id="CHEBI:82795"/>
        <dbReference type="EC" id="2.1.1.80"/>
    </reaction>
</comment>
<dbReference type="SUPFAM" id="SSF52738">
    <property type="entry name" value="Methylesterase CheB, C-terminal domain"/>
    <property type="match status" value="1"/>
</dbReference>
<dbReference type="Pfam" id="PF03705">
    <property type="entry name" value="CheR_N"/>
    <property type="match status" value="1"/>
</dbReference>
<dbReference type="Pfam" id="PF01339">
    <property type="entry name" value="CheB_methylest"/>
    <property type="match status" value="1"/>
</dbReference>
<feature type="domain" description="PAC" evidence="8">
    <location>
        <begin position="810"/>
        <end position="863"/>
    </location>
</feature>
<dbReference type="GO" id="GO:0000156">
    <property type="term" value="F:phosphorelay response regulator activity"/>
    <property type="evidence" value="ECO:0007669"/>
    <property type="project" value="InterPro"/>
</dbReference>
<reference evidence="11 12" key="1">
    <citation type="submission" date="2018-06" db="EMBL/GenBank/DDBJ databases">
        <authorList>
            <consortium name="Pathogen Informatics"/>
            <person name="Doyle S."/>
        </authorList>
    </citation>
    <scope>NUCLEOTIDE SEQUENCE [LARGE SCALE GENOMIC DNA]</scope>
    <source>
        <strain evidence="11 12">NCTC11532</strain>
    </source>
</reference>
<evidence type="ECO:0000256" key="1">
    <source>
        <dbReference type="ARBA" id="ARBA00001541"/>
    </source>
</evidence>